<comment type="caution">
    <text evidence="1">The sequence shown here is derived from an EMBL/GenBank/DDBJ whole genome shotgun (WGS) entry which is preliminary data.</text>
</comment>
<name>A0ABT2MJR3_9CYAN</name>
<keyword evidence="2" id="KW-1185">Reference proteome</keyword>
<sequence>MFLPNPVVKVYQNPQAEAWGYTDKARLRGLKATTYFEQPDLLLLFSLRRQASSV</sequence>
<gene>
    <name evidence="1" type="ORF">NG799_01350</name>
</gene>
<dbReference type="Proteomes" id="UP001525890">
    <property type="component" value="Unassembled WGS sequence"/>
</dbReference>
<dbReference type="RefSeq" id="WP_368004724.1">
    <property type="nucleotide sequence ID" value="NZ_JAMXFF010000001.1"/>
</dbReference>
<accession>A0ABT2MJR3</accession>
<evidence type="ECO:0000313" key="1">
    <source>
        <dbReference type="EMBL" id="MCT7964976.1"/>
    </source>
</evidence>
<proteinExistence type="predicted"/>
<protein>
    <submittedName>
        <fullName evidence="1">Uncharacterized protein</fullName>
    </submittedName>
</protein>
<reference evidence="1 2" key="1">
    <citation type="journal article" date="2022" name="Front. Microbiol.">
        <title>High genomic differentiation and limited gene flow indicate recent cryptic speciation within the genus Laspinema (cyanobacteria).</title>
        <authorList>
            <person name="Stanojkovic A."/>
            <person name="Skoupy S."/>
            <person name="Skaloud P."/>
            <person name="Dvorak P."/>
        </authorList>
    </citation>
    <scope>NUCLEOTIDE SEQUENCE [LARGE SCALE GENOMIC DNA]</scope>
    <source>
        <strain evidence="1 2">D2a</strain>
    </source>
</reference>
<dbReference type="EMBL" id="JAMXFF010000001">
    <property type="protein sequence ID" value="MCT7964976.1"/>
    <property type="molecule type" value="Genomic_DNA"/>
</dbReference>
<organism evidence="1 2">
    <name type="scientific">Laspinema palackyanum D2a</name>
    <dbReference type="NCBI Taxonomy" id="2953684"/>
    <lineage>
        <taxon>Bacteria</taxon>
        <taxon>Bacillati</taxon>
        <taxon>Cyanobacteriota</taxon>
        <taxon>Cyanophyceae</taxon>
        <taxon>Oscillatoriophycideae</taxon>
        <taxon>Oscillatoriales</taxon>
        <taxon>Laspinemataceae</taxon>
        <taxon>Laspinema</taxon>
        <taxon>Laspinema palackyanum</taxon>
    </lineage>
</organism>
<evidence type="ECO:0000313" key="2">
    <source>
        <dbReference type="Proteomes" id="UP001525890"/>
    </source>
</evidence>